<feature type="non-terminal residue" evidence="6">
    <location>
        <position position="430"/>
    </location>
</feature>
<feature type="transmembrane region" description="Helical" evidence="5">
    <location>
        <begin position="81"/>
        <end position="103"/>
    </location>
</feature>
<feature type="transmembrane region" description="Helical" evidence="5">
    <location>
        <begin position="39"/>
        <end position="60"/>
    </location>
</feature>
<reference evidence="6 8" key="2">
    <citation type="journal article" date="2013" name="Nature">
        <title>Insights into bilaterian evolution from three spiralian genomes.</title>
        <authorList>
            <person name="Simakov O."/>
            <person name="Marletaz F."/>
            <person name="Cho S.J."/>
            <person name="Edsinger-Gonzales E."/>
            <person name="Havlak P."/>
            <person name="Hellsten U."/>
            <person name="Kuo D.H."/>
            <person name="Larsson T."/>
            <person name="Lv J."/>
            <person name="Arendt D."/>
            <person name="Savage R."/>
            <person name="Osoegawa K."/>
            <person name="de Jong P."/>
            <person name="Grimwood J."/>
            <person name="Chapman J.A."/>
            <person name="Shapiro H."/>
            <person name="Aerts A."/>
            <person name="Otillar R.P."/>
            <person name="Terry A.Y."/>
            <person name="Boore J.L."/>
            <person name="Grigoriev I.V."/>
            <person name="Lindberg D.R."/>
            <person name="Seaver E.C."/>
            <person name="Weisblat D.A."/>
            <person name="Putnam N.H."/>
            <person name="Rokhsar D.S."/>
        </authorList>
    </citation>
    <scope>NUCLEOTIDE SEQUENCE</scope>
    <source>
        <strain evidence="6 8">I ESC-2004</strain>
    </source>
</reference>
<evidence type="ECO:0000256" key="5">
    <source>
        <dbReference type="SAM" id="Phobius"/>
    </source>
</evidence>
<evidence type="ECO:0000256" key="2">
    <source>
        <dbReference type="ARBA" id="ARBA00022692"/>
    </source>
</evidence>
<keyword evidence="4 5" id="KW-0472">Membrane</keyword>
<dbReference type="OrthoDB" id="5982228at2759"/>
<dbReference type="HOGENOM" id="CLU_007946_3_0_1"/>
<evidence type="ECO:0000256" key="1">
    <source>
        <dbReference type="ARBA" id="ARBA00004141"/>
    </source>
</evidence>
<dbReference type="EnsemblMetazoa" id="CapteT23875">
    <property type="protein sequence ID" value="CapteP23875"/>
    <property type="gene ID" value="CapteG23875"/>
</dbReference>
<organism evidence="6">
    <name type="scientific">Capitella teleta</name>
    <name type="common">Polychaete worm</name>
    <dbReference type="NCBI Taxonomy" id="283909"/>
    <lineage>
        <taxon>Eukaryota</taxon>
        <taxon>Metazoa</taxon>
        <taxon>Spiralia</taxon>
        <taxon>Lophotrochozoa</taxon>
        <taxon>Annelida</taxon>
        <taxon>Polychaeta</taxon>
        <taxon>Sedentaria</taxon>
        <taxon>Scolecida</taxon>
        <taxon>Capitellidae</taxon>
        <taxon>Capitella</taxon>
    </lineage>
</organism>
<evidence type="ECO:0000256" key="4">
    <source>
        <dbReference type="ARBA" id="ARBA00023136"/>
    </source>
</evidence>
<feature type="transmembrane region" description="Helical" evidence="5">
    <location>
        <begin position="191"/>
        <end position="209"/>
    </location>
</feature>
<feature type="transmembrane region" description="Helical" evidence="5">
    <location>
        <begin position="230"/>
        <end position="251"/>
    </location>
</feature>
<evidence type="ECO:0008006" key="9">
    <source>
        <dbReference type="Google" id="ProtNLM"/>
    </source>
</evidence>
<feature type="transmembrane region" description="Helical" evidence="5">
    <location>
        <begin position="271"/>
        <end position="294"/>
    </location>
</feature>
<name>R7UP12_CAPTE</name>
<dbReference type="EMBL" id="KB299568">
    <property type="protein sequence ID" value="ELU07853.1"/>
    <property type="molecule type" value="Genomic_DNA"/>
</dbReference>
<dbReference type="InterPro" id="IPR050598">
    <property type="entry name" value="AminoAcid_Transporter"/>
</dbReference>
<protein>
    <recommendedName>
        <fullName evidence="9">Amino acid permease/ SLC12A domain-containing protein</fullName>
    </recommendedName>
</protein>
<dbReference type="AlphaFoldDB" id="R7UP12"/>
<dbReference type="Proteomes" id="UP000014760">
    <property type="component" value="Unassembled WGS sequence"/>
</dbReference>
<keyword evidence="2 5" id="KW-0812">Transmembrane</keyword>
<dbReference type="STRING" id="283909.R7UP12"/>
<dbReference type="PANTHER" id="PTHR11785">
    <property type="entry name" value="AMINO ACID TRANSPORTER"/>
    <property type="match status" value="1"/>
</dbReference>
<dbReference type="GO" id="GO:0015179">
    <property type="term" value="F:L-amino acid transmembrane transporter activity"/>
    <property type="evidence" value="ECO:0007669"/>
    <property type="project" value="TreeGrafter"/>
</dbReference>
<proteinExistence type="predicted"/>
<feature type="transmembrane region" description="Helical" evidence="5">
    <location>
        <begin position="7"/>
        <end position="27"/>
    </location>
</feature>
<sequence length="430" mass="46332">VELKRHIGLLHACAIIIGNMAGMGIFITPTGILQGVGSVGLALIVWVVSGLFHLIFALCYAELGTALPHSGGDYIYTQRMLGPLAGFTNLYLVFFLDVASTALLAKTAALYVMQMMHKECYDWLLVMIGVLIHCNLCALNCRTVKGSAKMMVVFSSCKLLALLIIIIAGAVKLAKGNVSNFVDPFKGTVDSPGGIAVGFIAGFASYGGWSVSEKLSRELKNPKRDVPLSMLISITSMTTVYLIANVAYFSVLSPEQFLKSDAVALTFAELAIPSFVWVIPVAVALTVVGSLNAVYVDFSRFLFAGAKDGHFPEVVSYISVTYFTPLPATVIMCILGIAWTCATFLDIQDFIQMLGILAELRLILALTSVLILKYKHRELNKKSVVKVPIPVVLLGIAVCAAIIAFSIRQRPFTNGLGLGLCISAVPLYYI</sequence>
<feature type="transmembrane region" description="Helical" evidence="5">
    <location>
        <begin position="314"/>
        <end position="338"/>
    </location>
</feature>
<feature type="transmembrane region" description="Helical" evidence="5">
    <location>
        <begin position="123"/>
        <end position="139"/>
    </location>
</feature>
<dbReference type="OMA" id="SITVEYW"/>
<evidence type="ECO:0000313" key="7">
    <source>
        <dbReference type="EnsemblMetazoa" id="CapteP23875"/>
    </source>
</evidence>
<dbReference type="Gene3D" id="1.20.1740.10">
    <property type="entry name" value="Amino acid/polyamine transporter I"/>
    <property type="match status" value="1"/>
</dbReference>
<feature type="transmembrane region" description="Helical" evidence="5">
    <location>
        <begin position="384"/>
        <end position="405"/>
    </location>
</feature>
<feature type="non-terminal residue" evidence="6">
    <location>
        <position position="1"/>
    </location>
</feature>
<accession>R7UP12</accession>
<dbReference type="PANTHER" id="PTHR11785:SF528">
    <property type="entry name" value="AMINO ACID TRANSPORTER PROTEIN JHI-21"/>
    <property type="match status" value="1"/>
</dbReference>
<dbReference type="GO" id="GO:0016020">
    <property type="term" value="C:membrane"/>
    <property type="evidence" value="ECO:0007669"/>
    <property type="project" value="UniProtKB-SubCell"/>
</dbReference>
<reference evidence="8" key="1">
    <citation type="submission" date="2012-12" db="EMBL/GenBank/DDBJ databases">
        <authorList>
            <person name="Hellsten U."/>
            <person name="Grimwood J."/>
            <person name="Chapman J.A."/>
            <person name="Shapiro H."/>
            <person name="Aerts A."/>
            <person name="Otillar R.P."/>
            <person name="Terry A.Y."/>
            <person name="Boore J.L."/>
            <person name="Simakov O."/>
            <person name="Marletaz F."/>
            <person name="Cho S.-J."/>
            <person name="Edsinger-Gonzales E."/>
            <person name="Havlak P."/>
            <person name="Kuo D.-H."/>
            <person name="Larsson T."/>
            <person name="Lv J."/>
            <person name="Arendt D."/>
            <person name="Savage R."/>
            <person name="Osoegawa K."/>
            <person name="de Jong P."/>
            <person name="Lindberg D.R."/>
            <person name="Seaver E.C."/>
            <person name="Weisblat D.A."/>
            <person name="Putnam N.H."/>
            <person name="Grigoriev I.V."/>
            <person name="Rokhsar D.S."/>
        </authorList>
    </citation>
    <scope>NUCLEOTIDE SEQUENCE</scope>
    <source>
        <strain evidence="8">I ESC-2004</strain>
    </source>
</reference>
<evidence type="ECO:0000313" key="8">
    <source>
        <dbReference type="Proteomes" id="UP000014760"/>
    </source>
</evidence>
<evidence type="ECO:0000313" key="6">
    <source>
        <dbReference type="EMBL" id="ELU07853.1"/>
    </source>
</evidence>
<dbReference type="Pfam" id="PF13520">
    <property type="entry name" value="AA_permease_2"/>
    <property type="match status" value="1"/>
</dbReference>
<gene>
    <name evidence="6" type="ORF">CAPTEDRAFT_23875</name>
</gene>
<dbReference type="EMBL" id="AMQN01006931">
    <property type="status" value="NOT_ANNOTATED_CDS"/>
    <property type="molecule type" value="Genomic_DNA"/>
</dbReference>
<feature type="transmembrane region" description="Helical" evidence="5">
    <location>
        <begin position="350"/>
        <end position="372"/>
    </location>
</feature>
<keyword evidence="8" id="KW-1185">Reference proteome</keyword>
<reference evidence="7" key="3">
    <citation type="submission" date="2015-06" db="UniProtKB">
        <authorList>
            <consortium name="EnsemblMetazoa"/>
        </authorList>
    </citation>
    <scope>IDENTIFICATION</scope>
</reference>
<comment type="subcellular location">
    <subcellularLocation>
        <location evidence="1">Membrane</location>
        <topology evidence="1">Multi-pass membrane protein</topology>
    </subcellularLocation>
</comment>
<dbReference type="PIRSF" id="PIRSF006060">
    <property type="entry name" value="AA_transporter"/>
    <property type="match status" value="1"/>
</dbReference>
<feature type="transmembrane region" description="Helical" evidence="5">
    <location>
        <begin position="151"/>
        <end position="171"/>
    </location>
</feature>
<keyword evidence="3 5" id="KW-1133">Transmembrane helix</keyword>
<evidence type="ECO:0000256" key="3">
    <source>
        <dbReference type="ARBA" id="ARBA00022989"/>
    </source>
</evidence>
<dbReference type="InterPro" id="IPR002293">
    <property type="entry name" value="AA/rel_permease1"/>
</dbReference>